<protein>
    <submittedName>
        <fullName evidence="1">Four helix bundle protein</fullName>
    </submittedName>
</protein>
<evidence type="ECO:0000313" key="1">
    <source>
        <dbReference type="EMBL" id="RLJ80140.1"/>
    </source>
</evidence>
<dbReference type="Proteomes" id="UP000273898">
    <property type="component" value="Unassembled WGS sequence"/>
</dbReference>
<dbReference type="PANTHER" id="PTHR38471">
    <property type="entry name" value="FOUR HELIX BUNDLE PROTEIN"/>
    <property type="match status" value="1"/>
</dbReference>
<dbReference type="InterPro" id="IPR036583">
    <property type="entry name" value="23S_rRNA_IVS_sf"/>
</dbReference>
<dbReference type="SUPFAM" id="SSF158446">
    <property type="entry name" value="IVS-encoded protein-like"/>
    <property type="match status" value="1"/>
</dbReference>
<dbReference type="InterPro" id="IPR012657">
    <property type="entry name" value="23S_rRNA-intervening_sequence"/>
</dbReference>
<dbReference type="RefSeq" id="WP_208529841.1">
    <property type="nucleotide sequence ID" value="NZ_RCCK01000010.1"/>
</dbReference>
<organism evidence="1 2">
    <name type="scientific">Pedobacter alluvionis</name>
    <dbReference type="NCBI Taxonomy" id="475253"/>
    <lineage>
        <taxon>Bacteria</taxon>
        <taxon>Pseudomonadati</taxon>
        <taxon>Bacteroidota</taxon>
        <taxon>Sphingobacteriia</taxon>
        <taxon>Sphingobacteriales</taxon>
        <taxon>Sphingobacteriaceae</taxon>
        <taxon>Pedobacter</taxon>
    </lineage>
</organism>
<dbReference type="EMBL" id="RCCK01000010">
    <property type="protein sequence ID" value="RLJ80140.1"/>
    <property type="molecule type" value="Genomic_DNA"/>
</dbReference>
<proteinExistence type="predicted"/>
<gene>
    <name evidence="1" type="ORF">BCL90_0882</name>
</gene>
<dbReference type="Gene3D" id="1.20.1440.60">
    <property type="entry name" value="23S rRNA-intervening sequence"/>
    <property type="match status" value="1"/>
</dbReference>
<comment type="caution">
    <text evidence="1">The sequence shown here is derived from an EMBL/GenBank/DDBJ whole genome shotgun (WGS) entry which is preliminary data.</text>
</comment>
<sequence length="130" mass="14974">MEIIVPLLYLGMAQFKYQSLEVWQLSIALTDKLLDIADRLSVDKKYKFAEQLNGAALSISNNIAEGSGSVSNKEFAHYLNIAHRSTFENANILVVLERRKYISDTELNDYLEELDKLARKLTNFRKYLLK</sequence>
<name>A0A497YIT1_9SPHI</name>
<dbReference type="PANTHER" id="PTHR38471:SF2">
    <property type="entry name" value="FOUR HELIX BUNDLE PROTEIN"/>
    <property type="match status" value="1"/>
</dbReference>
<evidence type="ECO:0000313" key="2">
    <source>
        <dbReference type="Proteomes" id="UP000273898"/>
    </source>
</evidence>
<reference evidence="1 2" key="1">
    <citation type="submission" date="2018-10" db="EMBL/GenBank/DDBJ databases">
        <title>Genomic Encyclopedia of Archaeal and Bacterial Type Strains, Phase II (KMG-II): from individual species to whole genera.</title>
        <authorList>
            <person name="Goeker M."/>
        </authorList>
    </citation>
    <scope>NUCLEOTIDE SEQUENCE [LARGE SCALE GENOMIC DNA]</scope>
    <source>
        <strain evidence="1 2">DSM 19624</strain>
    </source>
</reference>
<dbReference type="NCBIfam" id="TIGR02436">
    <property type="entry name" value="four helix bundle protein"/>
    <property type="match status" value="1"/>
</dbReference>
<accession>A0A497YIT1</accession>
<dbReference type="Pfam" id="PF05635">
    <property type="entry name" value="23S_rRNA_IVP"/>
    <property type="match status" value="1"/>
</dbReference>
<dbReference type="AlphaFoldDB" id="A0A497YIT1"/>